<dbReference type="GO" id="GO:0004175">
    <property type="term" value="F:endopeptidase activity"/>
    <property type="evidence" value="ECO:0007669"/>
    <property type="project" value="UniProtKB-ARBA"/>
</dbReference>
<feature type="transmembrane region" description="Helical" evidence="1">
    <location>
        <begin position="188"/>
        <end position="209"/>
    </location>
</feature>
<name>A0A2S1QU86_9FLAO</name>
<dbReference type="GO" id="GO:0080120">
    <property type="term" value="P:CAAX-box protein maturation"/>
    <property type="evidence" value="ECO:0007669"/>
    <property type="project" value="UniProtKB-ARBA"/>
</dbReference>
<feature type="transmembrane region" description="Helical" evidence="1">
    <location>
        <begin position="158"/>
        <end position="176"/>
    </location>
</feature>
<dbReference type="GO" id="GO:0006508">
    <property type="term" value="P:proteolysis"/>
    <property type="evidence" value="ECO:0007669"/>
    <property type="project" value="UniProtKB-KW"/>
</dbReference>
<feature type="domain" description="CAAX prenyl protease 2/Lysostaphin resistance protein A-like" evidence="2">
    <location>
        <begin position="127"/>
        <end position="230"/>
    </location>
</feature>
<keyword evidence="4" id="KW-1185">Reference proteome</keyword>
<dbReference type="InterPro" id="IPR003675">
    <property type="entry name" value="Rce1/LyrA-like_dom"/>
</dbReference>
<evidence type="ECO:0000313" key="3">
    <source>
        <dbReference type="EMBL" id="AWH83978.1"/>
    </source>
</evidence>
<dbReference type="Proteomes" id="UP000244929">
    <property type="component" value="Chromosome"/>
</dbReference>
<feature type="transmembrane region" description="Helical" evidence="1">
    <location>
        <begin position="216"/>
        <end position="234"/>
    </location>
</feature>
<keyword evidence="1" id="KW-1133">Transmembrane helix</keyword>
<proteinExistence type="predicted"/>
<evidence type="ECO:0000313" key="4">
    <source>
        <dbReference type="Proteomes" id="UP000244929"/>
    </source>
</evidence>
<feature type="transmembrane region" description="Helical" evidence="1">
    <location>
        <begin position="125"/>
        <end position="146"/>
    </location>
</feature>
<feature type="transmembrane region" description="Helical" evidence="1">
    <location>
        <begin position="240"/>
        <end position="260"/>
    </location>
</feature>
<dbReference type="EMBL" id="CP029186">
    <property type="protein sequence ID" value="AWH83978.1"/>
    <property type="molecule type" value="Genomic_DNA"/>
</dbReference>
<organism evidence="3 4">
    <name type="scientific">Flavobacterium album</name>
    <dbReference type="NCBI Taxonomy" id="2175091"/>
    <lineage>
        <taxon>Bacteria</taxon>
        <taxon>Pseudomonadati</taxon>
        <taxon>Bacteroidota</taxon>
        <taxon>Flavobacteriia</taxon>
        <taxon>Flavobacteriales</taxon>
        <taxon>Flavobacteriaceae</taxon>
        <taxon>Flavobacterium</taxon>
    </lineage>
</organism>
<dbReference type="AlphaFoldDB" id="A0A2S1QU86"/>
<dbReference type="PANTHER" id="PTHR35797">
    <property type="entry name" value="PROTEASE-RELATED"/>
    <property type="match status" value="1"/>
</dbReference>
<evidence type="ECO:0000256" key="1">
    <source>
        <dbReference type="SAM" id="Phobius"/>
    </source>
</evidence>
<dbReference type="KEGG" id="falb:HYN59_02115"/>
<feature type="transmembrane region" description="Helical" evidence="1">
    <location>
        <begin position="41"/>
        <end position="63"/>
    </location>
</feature>
<reference evidence="3 4" key="1">
    <citation type="submission" date="2018-04" db="EMBL/GenBank/DDBJ databases">
        <title>Genome sequencing of Flavobacterium sp. HYN0059.</title>
        <authorList>
            <person name="Yi H."/>
            <person name="Baek C."/>
        </authorList>
    </citation>
    <scope>NUCLEOTIDE SEQUENCE [LARGE SCALE GENOMIC DNA]</scope>
    <source>
        <strain evidence="3 4">HYN0059</strain>
    </source>
</reference>
<protein>
    <submittedName>
        <fullName evidence="3">CPBP family intramembrane metalloprotease</fullName>
    </submittedName>
</protein>
<keyword evidence="3" id="KW-0482">Metalloprotease</keyword>
<keyword evidence="1" id="KW-0472">Membrane</keyword>
<evidence type="ECO:0000259" key="2">
    <source>
        <dbReference type="Pfam" id="PF02517"/>
    </source>
</evidence>
<keyword evidence="1" id="KW-0812">Transmembrane</keyword>
<keyword evidence="3" id="KW-0645">Protease</keyword>
<dbReference type="InterPro" id="IPR042150">
    <property type="entry name" value="MmRce1-like"/>
</dbReference>
<keyword evidence="3" id="KW-0378">Hydrolase</keyword>
<dbReference type="OrthoDB" id="9777755at2"/>
<gene>
    <name evidence="3" type="ORF">HYN59_02115</name>
</gene>
<sequence>MKAIWQKKALITYFSLAYFISWIIWFPLYSPVFGIKNLPVLPFHHGIGGLGPMLAAFITTGIFEKKEGVRLLAKQILKIRPLVCIAIAFLSPFILAAAAVAISSASNHVSFNLDGIFAAKEFPELTFAGFFLYNLCFFGIGEETGWRGFALPRLQAKYNALWAGIILTVFWAIWHWPLFLYRPGYTSMGIAGISGWIFSLLTGSILLSWIYNSSRASILACAIFHATIDIAFLADFSDGTIANYMGMLITIWGIVTIIIYKPKNLSHSERISK</sequence>
<accession>A0A2S1QU86</accession>
<feature type="transmembrane region" description="Helical" evidence="1">
    <location>
        <begin position="9"/>
        <end position="29"/>
    </location>
</feature>
<feature type="transmembrane region" description="Helical" evidence="1">
    <location>
        <begin position="83"/>
        <end position="105"/>
    </location>
</feature>
<dbReference type="GO" id="GO:0008237">
    <property type="term" value="F:metallopeptidase activity"/>
    <property type="evidence" value="ECO:0007669"/>
    <property type="project" value="UniProtKB-KW"/>
</dbReference>
<dbReference type="PANTHER" id="PTHR35797:SF1">
    <property type="entry name" value="PROTEASE"/>
    <property type="match status" value="1"/>
</dbReference>
<dbReference type="Pfam" id="PF02517">
    <property type="entry name" value="Rce1-like"/>
    <property type="match status" value="1"/>
</dbReference>
<dbReference type="RefSeq" id="WP_108776688.1">
    <property type="nucleotide sequence ID" value="NZ_CP029186.1"/>
</dbReference>